<dbReference type="InterPro" id="IPR013083">
    <property type="entry name" value="Znf_RING/FYVE/PHD"/>
</dbReference>
<dbReference type="OrthoDB" id="687730at2759"/>
<dbReference type="GO" id="GO:0005829">
    <property type="term" value="C:cytosol"/>
    <property type="evidence" value="ECO:0007669"/>
    <property type="project" value="TreeGrafter"/>
</dbReference>
<dbReference type="PROSITE" id="PS50089">
    <property type="entry name" value="ZF_RING_2"/>
    <property type="match status" value="1"/>
</dbReference>
<dbReference type="Gene3D" id="2.60.200.20">
    <property type="match status" value="1"/>
</dbReference>
<dbReference type="InterPro" id="IPR000253">
    <property type="entry name" value="FHA_dom"/>
</dbReference>
<accession>A0A1R1PTF3</accession>
<gene>
    <name evidence="10" type="ORF">AX774_g2299</name>
</gene>
<keyword evidence="4" id="KW-0833">Ubl conjugation pathway</keyword>
<dbReference type="Pfam" id="PF17123">
    <property type="entry name" value="zf-RING_11"/>
    <property type="match status" value="1"/>
</dbReference>
<sequence length="443" mass="48740">MEVLETVEANNIENSTDTIDTPKPTTAHNKHSQHPHIRIVPNIIDVRHSLYFEVIDRDAPEGLVLKVGRFTDKVSTHKNKIAFKSKVVSRSHAEIWTEGGVFYIKDTKSSSGTFLNNMRLCPPGVESRPFQLKDGDTLQLGVDYQGGSIDIYKCVRIRLEINRNWQRNKDGAFRSMNSMSLHLKITQVLKSIQKAYYSLEHDKDTDKNECCICLCTMQAFQALFVAPCSHCYHYKCVKQMLFTSTGFSCPICRTYADLEADINSEEYGGHVSDEEMDHVDNILPAMHEIRQPAAHAASVATNPIQQSPTPNLPSSNTSVQQQQLCSPTPSSITQQSNMADLPARTNSSASGAEGRNLPIALPQIQTLGPISMDIDMESNVSPNNPHWPAGTTGLGVDNCLESNILTTAAPVPIVLDSSLNTAETQLAAPVSTSNADVNSNMIN</sequence>
<feature type="region of interest" description="Disordered" evidence="7">
    <location>
        <begin position="293"/>
        <end position="354"/>
    </location>
</feature>
<dbReference type="Gene3D" id="3.30.40.10">
    <property type="entry name" value="Zinc/RING finger domain, C3HC4 (zinc finger)"/>
    <property type="match status" value="1"/>
</dbReference>
<feature type="domain" description="RING-type" evidence="9">
    <location>
        <begin position="210"/>
        <end position="253"/>
    </location>
</feature>
<evidence type="ECO:0000256" key="5">
    <source>
        <dbReference type="ARBA" id="ARBA00022833"/>
    </source>
</evidence>
<evidence type="ECO:0000256" key="6">
    <source>
        <dbReference type="PROSITE-ProRule" id="PRU00175"/>
    </source>
</evidence>
<keyword evidence="5" id="KW-0862">Zinc</keyword>
<evidence type="ECO:0000256" key="3">
    <source>
        <dbReference type="ARBA" id="ARBA00022771"/>
    </source>
</evidence>
<organism evidence="10 11">
    <name type="scientific">Zancudomyces culisetae</name>
    <name type="common">Gut fungus</name>
    <name type="synonym">Smittium culisetae</name>
    <dbReference type="NCBI Taxonomy" id="1213189"/>
    <lineage>
        <taxon>Eukaryota</taxon>
        <taxon>Fungi</taxon>
        <taxon>Fungi incertae sedis</taxon>
        <taxon>Zoopagomycota</taxon>
        <taxon>Kickxellomycotina</taxon>
        <taxon>Harpellomycetes</taxon>
        <taxon>Harpellales</taxon>
        <taxon>Legeriomycetaceae</taxon>
        <taxon>Zancudomyces</taxon>
    </lineage>
</organism>
<dbReference type="Pfam" id="PF00498">
    <property type="entry name" value="FHA"/>
    <property type="match status" value="1"/>
</dbReference>
<dbReference type="GO" id="GO:0008270">
    <property type="term" value="F:zinc ion binding"/>
    <property type="evidence" value="ECO:0007669"/>
    <property type="project" value="UniProtKB-KW"/>
</dbReference>
<dbReference type="PANTHER" id="PTHR15067:SF7">
    <property type="entry name" value="E3 UBIQUITIN-PROTEIN LIGASE DMA1-RELATED"/>
    <property type="match status" value="1"/>
</dbReference>
<proteinExistence type="predicted"/>
<comment type="caution">
    <text evidence="10">The sequence shown here is derived from an EMBL/GenBank/DDBJ whole genome shotgun (WGS) entry which is preliminary data.</text>
</comment>
<keyword evidence="11" id="KW-1185">Reference proteome</keyword>
<dbReference type="PROSITE" id="PS50006">
    <property type="entry name" value="FHA_DOMAIN"/>
    <property type="match status" value="1"/>
</dbReference>
<dbReference type="AlphaFoldDB" id="A0A1R1PTF3"/>
<evidence type="ECO:0000259" key="8">
    <source>
        <dbReference type="PROSITE" id="PS50006"/>
    </source>
</evidence>
<feature type="region of interest" description="Disordered" evidence="7">
    <location>
        <begin position="8"/>
        <end position="34"/>
    </location>
</feature>
<evidence type="ECO:0000313" key="11">
    <source>
        <dbReference type="Proteomes" id="UP000188320"/>
    </source>
</evidence>
<dbReference type="GO" id="GO:0032153">
    <property type="term" value="C:cell division site"/>
    <property type="evidence" value="ECO:0007669"/>
    <property type="project" value="TreeGrafter"/>
</dbReference>
<reference evidence="11" key="1">
    <citation type="submission" date="2017-01" db="EMBL/GenBank/DDBJ databases">
        <authorList>
            <person name="Wang Y."/>
            <person name="White M."/>
            <person name="Kvist S."/>
            <person name="Moncalvo J.-M."/>
        </authorList>
    </citation>
    <scope>NUCLEOTIDE SEQUENCE [LARGE SCALE GENOMIC DNA]</scope>
    <source>
        <strain evidence="11">COL-18-3</strain>
    </source>
</reference>
<dbReference type="EMBL" id="LSSK01000240">
    <property type="protein sequence ID" value="OMH84183.1"/>
    <property type="molecule type" value="Genomic_DNA"/>
</dbReference>
<evidence type="ECO:0000256" key="7">
    <source>
        <dbReference type="SAM" id="MobiDB-lite"/>
    </source>
</evidence>
<dbReference type="GO" id="GO:0016567">
    <property type="term" value="P:protein ubiquitination"/>
    <property type="evidence" value="ECO:0007669"/>
    <property type="project" value="TreeGrafter"/>
</dbReference>
<dbReference type="InterPro" id="IPR001841">
    <property type="entry name" value="Znf_RING"/>
</dbReference>
<feature type="compositionally biased region" description="Low complexity" evidence="7">
    <location>
        <begin position="307"/>
        <end position="318"/>
    </location>
</feature>
<dbReference type="SMART" id="SM00240">
    <property type="entry name" value="FHA"/>
    <property type="match status" value="1"/>
</dbReference>
<feature type="compositionally biased region" description="Polar residues" evidence="7">
    <location>
        <begin position="319"/>
        <end position="350"/>
    </location>
</feature>
<feature type="compositionally biased region" description="Polar residues" evidence="7">
    <location>
        <begin position="8"/>
        <end position="27"/>
    </location>
</feature>
<evidence type="ECO:0000259" key="9">
    <source>
        <dbReference type="PROSITE" id="PS50089"/>
    </source>
</evidence>
<evidence type="ECO:0000256" key="4">
    <source>
        <dbReference type="ARBA" id="ARBA00022786"/>
    </source>
</evidence>
<protein>
    <submittedName>
        <fullName evidence="10">E3 ubiquitin-protein ligase DMA2</fullName>
    </submittedName>
</protein>
<dbReference type="InterPro" id="IPR008984">
    <property type="entry name" value="SMAD_FHA_dom_sf"/>
</dbReference>
<keyword evidence="1" id="KW-0808">Transferase</keyword>
<evidence type="ECO:0000256" key="2">
    <source>
        <dbReference type="ARBA" id="ARBA00022723"/>
    </source>
</evidence>
<feature type="domain" description="FHA" evidence="8">
    <location>
        <begin position="65"/>
        <end position="120"/>
    </location>
</feature>
<name>A0A1R1PTF3_ZANCU</name>
<keyword evidence="3 6" id="KW-0863">Zinc-finger</keyword>
<dbReference type="SMART" id="SM00184">
    <property type="entry name" value="RING"/>
    <property type="match status" value="1"/>
</dbReference>
<keyword evidence="2" id="KW-0479">Metal-binding</keyword>
<dbReference type="Proteomes" id="UP000188320">
    <property type="component" value="Unassembled WGS sequence"/>
</dbReference>
<dbReference type="SUPFAM" id="SSF49879">
    <property type="entry name" value="SMAD/FHA domain"/>
    <property type="match status" value="1"/>
</dbReference>
<dbReference type="GO" id="GO:0006511">
    <property type="term" value="P:ubiquitin-dependent protein catabolic process"/>
    <property type="evidence" value="ECO:0007669"/>
    <property type="project" value="TreeGrafter"/>
</dbReference>
<dbReference type="SUPFAM" id="SSF57850">
    <property type="entry name" value="RING/U-box"/>
    <property type="match status" value="1"/>
</dbReference>
<evidence type="ECO:0000313" key="10">
    <source>
        <dbReference type="EMBL" id="OMH84183.1"/>
    </source>
</evidence>
<dbReference type="GO" id="GO:0061630">
    <property type="term" value="F:ubiquitin protein ligase activity"/>
    <property type="evidence" value="ECO:0007669"/>
    <property type="project" value="TreeGrafter"/>
</dbReference>
<dbReference type="GO" id="GO:0000151">
    <property type="term" value="C:ubiquitin ligase complex"/>
    <property type="evidence" value="ECO:0007669"/>
    <property type="project" value="TreeGrafter"/>
</dbReference>
<evidence type="ECO:0000256" key="1">
    <source>
        <dbReference type="ARBA" id="ARBA00022679"/>
    </source>
</evidence>
<dbReference type="PANTHER" id="PTHR15067">
    <property type="entry name" value="E3 UBIQUITIN-PROTEIN LIGASE RNF8"/>
    <property type="match status" value="1"/>
</dbReference>